<evidence type="ECO:0000256" key="3">
    <source>
        <dbReference type="ARBA" id="ARBA00005002"/>
    </source>
</evidence>
<evidence type="ECO:0000313" key="13">
    <source>
        <dbReference type="EMBL" id="HGT39819.1"/>
    </source>
</evidence>
<dbReference type="InterPro" id="IPR015870">
    <property type="entry name" value="UDP-acyl_N-AcGlcN_deAcase_N"/>
</dbReference>
<dbReference type="AlphaFoldDB" id="A0A7C4LN97"/>
<dbReference type="EC" id="3.5.1.108" evidence="4 12"/>
<comment type="pathway">
    <text evidence="3">Glycolipid biosynthesis; lipid IV(A) biosynthesis; lipid IV(A) from (3R)-3-hydroxytetradecanoyl-[acyl-carrier-protein] and UDP-N-acetyl-alpha-D-glucosamine: step 2/6.</text>
</comment>
<evidence type="ECO:0000256" key="1">
    <source>
        <dbReference type="ARBA" id="ARBA00001947"/>
    </source>
</evidence>
<evidence type="ECO:0000256" key="10">
    <source>
        <dbReference type="ARBA" id="ARBA00023098"/>
    </source>
</evidence>
<organism evidence="13">
    <name type="scientific">Schlesneria paludicola</name>
    <dbReference type="NCBI Taxonomy" id="360056"/>
    <lineage>
        <taxon>Bacteria</taxon>
        <taxon>Pseudomonadati</taxon>
        <taxon>Planctomycetota</taxon>
        <taxon>Planctomycetia</taxon>
        <taxon>Planctomycetales</taxon>
        <taxon>Planctomycetaceae</taxon>
        <taxon>Schlesneria</taxon>
    </lineage>
</organism>
<dbReference type="PANTHER" id="PTHR33694">
    <property type="entry name" value="UDP-3-O-ACYL-N-ACETYLGLUCOSAMINE DEACETYLASE 1, MITOCHONDRIAL-RELATED"/>
    <property type="match status" value="1"/>
</dbReference>
<proteinExistence type="predicted"/>
<dbReference type="Pfam" id="PF03331">
    <property type="entry name" value="LpxC"/>
    <property type="match status" value="1"/>
</dbReference>
<dbReference type="Gene3D" id="3.30.230.20">
    <property type="entry name" value="lpxc deacetylase, domain 1"/>
    <property type="match status" value="1"/>
</dbReference>
<evidence type="ECO:0000256" key="11">
    <source>
        <dbReference type="ARBA" id="ARBA00024535"/>
    </source>
</evidence>
<evidence type="ECO:0000256" key="5">
    <source>
        <dbReference type="ARBA" id="ARBA00022516"/>
    </source>
</evidence>
<evidence type="ECO:0000256" key="6">
    <source>
        <dbReference type="ARBA" id="ARBA00022556"/>
    </source>
</evidence>
<dbReference type="UniPathway" id="UPA00359">
    <property type="reaction ID" value="UER00478"/>
</dbReference>
<evidence type="ECO:0000256" key="7">
    <source>
        <dbReference type="ARBA" id="ARBA00022723"/>
    </source>
</evidence>
<dbReference type="InterPro" id="IPR004463">
    <property type="entry name" value="UDP-acyl_GlcNac_deAcase"/>
</dbReference>
<dbReference type="EMBL" id="DSVQ01000015">
    <property type="protein sequence ID" value="HGT39819.1"/>
    <property type="molecule type" value="Genomic_DNA"/>
</dbReference>
<evidence type="ECO:0000256" key="8">
    <source>
        <dbReference type="ARBA" id="ARBA00022801"/>
    </source>
</evidence>
<protein>
    <recommendedName>
        <fullName evidence="4 12">UDP-3-O-acyl-N-acetylglucosamine deacetylase</fullName>
        <ecNumber evidence="4 12">3.5.1.108</ecNumber>
    </recommendedName>
</protein>
<sequence>MSHRLQHTLERPAEVSGIGFLTGAEVRLRFLPAPENFGLVFRRVDLPDAPLIPARLDFVVPRQRRTALARGGAVVEMSEHVLAALAGLQIDNCLIEVDGPEPPGGDGSSLHCVRALLEAGIVEQSAPRSLLVLCRECRVTGERDGSEIAAGPVPRRTLVITYELDYGPRAPIRPQWVTFEFSPELFVTNIAYARTFLLAEEAAALKAQGYGTKLTARDLLIFGPHGVLDNELRAVDECARHKILDCLGDFALLGCDVHGHFRAYRSGHALNHAICRQVAAVHREELEAMRLANGAGTPCSAAAVSRWETTECRPSVSAAERAA</sequence>
<reference evidence="13" key="1">
    <citation type="journal article" date="2020" name="mSystems">
        <title>Genome- and Community-Level Interaction Insights into Carbon Utilization and Element Cycling Functions of Hydrothermarchaeota in Hydrothermal Sediment.</title>
        <authorList>
            <person name="Zhou Z."/>
            <person name="Liu Y."/>
            <person name="Xu W."/>
            <person name="Pan J."/>
            <person name="Luo Z.H."/>
            <person name="Li M."/>
        </authorList>
    </citation>
    <scope>NUCLEOTIDE SEQUENCE [LARGE SCALE GENOMIC DNA]</scope>
    <source>
        <strain evidence="13">SpSt-508</strain>
    </source>
</reference>
<keyword evidence="8 13" id="KW-0378">Hydrolase</keyword>
<dbReference type="SUPFAM" id="SSF54211">
    <property type="entry name" value="Ribosomal protein S5 domain 2-like"/>
    <property type="match status" value="2"/>
</dbReference>
<dbReference type="GO" id="GO:0103117">
    <property type="term" value="F:UDP-3-O-acyl-N-acetylglucosamine deacetylase activity"/>
    <property type="evidence" value="ECO:0007669"/>
    <property type="project" value="UniProtKB-UniRule"/>
</dbReference>
<keyword evidence="5" id="KW-0444">Lipid biosynthesis</keyword>
<name>A0A7C4LN97_9PLAN</name>
<dbReference type="NCBIfam" id="TIGR00325">
    <property type="entry name" value="lpxC"/>
    <property type="match status" value="1"/>
</dbReference>
<keyword evidence="10" id="KW-0443">Lipid metabolism</keyword>
<comment type="cofactor">
    <cofactor evidence="1">
        <name>Zn(2+)</name>
        <dbReference type="ChEBI" id="CHEBI:29105"/>
    </cofactor>
</comment>
<comment type="catalytic activity">
    <reaction evidence="11">
        <text>a UDP-3-O-[(3R)-3-hydroxyacyl]-N-acetyl-alpha-D-glucosamine + H2O = a UDP-3-O-[(3R)-3-hydroxyacyl]-alpha-D-glucosamine + acetate</text>
        <dbReference type="Rhea" id="RHEA:67816"/>
        <dbReference type="ChEBI" id="CHEBI:15377"/>
        <dbReference type="ChEBI" id="CHEBI:30089"/>
        <dbReference type="ChEBI" id="CHEBI:137740"/>
        <dbReference type="ChEBI" id="CHEBI:173225"/>
        <dbReference type="EC" id="3.5.1.108"/>
    </reaction>
</comment>
<gene>
    <name evidence="13" type="primary">lpxC</name>
    <name evidence="13" type="ORF">ENS64_11250</name>
</gene>
<keyword evidence="9" id="KW-0862">Zinc</keyword>
<evidence type="ECO:0000256" key="2">
    <source>
        <dbReference type="ARBA" id="ARBA00002923"/>
    </source>
</evidence>
<comment type="function">
    <text evidence="2">Catalyzes the hydrolysis of UDP-3-O-myristoyl-N-acetylglucosamine to form UDP-3-O-myristoylglucosamine and acetate, the committed step in lipid A biosynthesis.</text>
</comment>
<dbReference type="PANTHER" id="PTHR33694:SF1">
    <property type="entry name" value="UDP-3-O-ACYL-N-ACETYLGLUCOSAMINE DEACETYLASE 1, MITOCHONDRIAL-RELATED"/>
    <property type="match status" value="1"/>
</dbReference>
<dbReference type="InterPro" id="IPR020568">
    <property type="entry name" value="Ribosomal_Su5_D2-typ_SF"/>
</dbReference>
<dbReference type="InterPro" id="IPR011334">
    <property type="entry name" value="UDP-acyl_GlcNac_deAcase_C"/>
</dbReference>
<accession>A0A7C4LN97</accession>
<comment type="caution">
    <text evidence="13">The sequence shown here is derived from an EMBL/GenBank/DDBJ whole genome shotgun (WGS) entry which is preliminary data.</text>
</comment>
<dbReference type="GO" id="GO:0016020">
    <property type="term" value="C:membrane"/>
    <property type="evidence" value="ECO:0007669"/>
    <property type="project" value="GOC"/>
</dbReference>
<dbReference type="Gene3D" id="3.30.1700.10">
    <property type="entry name" value="lpxc deacetylase, domain 2"/>
    <property type="match status" value="1"/>
</dbReference>
<evidence type="ECO:0000256" key="12">
    <source>
        <dbReference type="NCBIfam" id="TIGR00325"/>
    </source>
</evidence>
<keyword evidence="6" id="KW-0441">Lipid A biosynthesis</keyword>
<keyword evidence="7" id="KW-0479">Metal-binding</keyword>
<evidence type="ECO:0000256" key="4">
    <source>
        <dbReference type="ARBA" id="ARBA00012745"/>
    </source>
</evidence>
<dbReference type="GO" id="GO:0009245">
    <property type="term" value="P:lipid A biosynthetic process"/>
    <property type="evidence" value="ECO:0007669"/>
    <property type="project" value="UniProtKB-UniRule"/>
</dbReference>
<dbReference type="GO" id="GO:0046872">
    <property type="term" value="F:metal ion binding"/>
    <property type="evidence" value="ECO:0007669"/>
    <property type="project" value="UniProtKB-KW"/>
</dbReference>
<evidence type="ECO:0000256" key="9">
    <source>
        <dbReference type="ARBA" id="ARBA00022833"/>
    </source>
</evidence>